<name>M4BNF6_HYAAE</name>
<reference evidence="1" key="2">
    <citation type="submission" date="2015-06" db="UniProtKB">
        <authorList>
            <consortium name="EnsemblProtists"/>
        </authorList>
    </citation>
    <scope>IDENTIFICATION</scope>
    <source>
        <strain evidence="1">Emoy2</strain>
    </source>
</reference>
<protein>
    <recommendedName>
        <fullName evidence="3">Peptidase A2 domain-containing protein</fullName>
    </recommendedName>
</protein>
<keyword evidence="2" id="KW-1185">Reference proteome</keyword>
<dbReference type="InParanoid" id="M4BNF6"/>
<evidence type="ECO:0000313" key="1">
    <source>
        <dbReference type="EnsemblProtists" id="HpaP807944"/>
    </source>
</evidence>
<sequence length="64" mass="7128">MVQASESSGKVYKEKATLLFNSGAETSIIDTTFARKPAETFVYQTKFASVWLGGDRHTGQIDRR</sequence>
<accession>M4BNF6</accession>
<evidence type="ECO:0008006" key="3">
    <source>
        <dbReference type="Google" id="ProtNLM"/>
    </source>
</evidence>
<dbReference type="AlphaFoldDB" id="M4BNF6"/>
<evidence type="ECO:0000313" key="2">
    <source>
        <dbReference type="Proteomes" id="UP000011713"/>
    </source>
</evidence>
<proteinExistence type="predicted"/>
<dbReference type="VEuPathDB" id="FungiDB:HpaG807944"/>
<dbReference type="Proteomes" id="UP000011713">
    <property type="component" value="Unassembled WGS sequence"/>
</dbReference>
<dbReference type="EnsemblProtists" id="HpaT807944">
    <property type="protein sequence ID" value="HpaP807944"/>
    <property type="gene ID" value="HpaG807944"/>
</dbReference>
<dbReference type="HOGENOM" id="CLU_2872431_0_0_1"/>
<reference evidence="2" key="1">
    <citation type="journal article" date="2010" name="Science">
        <title>Signatures of adaptation to obligate biotrophy in the Hyaloperonospora arabidopsidis genome.</title>
        <authorList>
            <person name="Baxter L."/>
            <person name="Tripathy S."/>
            <person name="Ishaque N."/>
            <person name="Boot N."/>
            <person name="Cabral A."/>
            <person name="Kemen E."/>
            <person name="Thines M."/>
            <person name="Ah-Fong A."/>
            <person name="Anderson R."/>
            <person name="Badejoko W."/>
            <person name="Bittner-Eddy P."/>
            <person name="Boore J.L."/>
            <person name="Chibucos M.C."/>
            <person name="Coates M."/>
            <person name="Dehal P."/>
            <person name="Delehaunty K."/>
            <person name="Dong S."/>
            <person name="Downton P."/>
            <person name="Dumas B."/>
            <person name="Fabro G."/>
            <person name="Fronick C."/>
            <person name="Fuerstenberg S.I."/>
            <person name="Fulton L."/>
            <person name="Gaulin E."/>
            <person name="Govers F."/>
            <person name="Hughes L."/>
            <person name="Humphray S."/>
            <person name="Jiang R.H."/>
            <person name="Judelson H."/>
            <person name="Kamoun S."/>
            <person name="Kyung K."/>
            <person name="Meijer H."/>
            <person name="Minx P."/>
            <person name="Morris P."/>
            <person name="Nelson J."/>
            <person name="Phuntumart V."/>
            <person name="Qutob D."/>
            <person name="Rehmany A."/>
            <person name="Rougon-Cardoso A."/>
            <person name="Ryden P."/>
            <person name="Torto-Alalibo T."/>
            <person name="Studholme D."/>
            <person name="Wang Y."/>
            <person name="Win J."/>
            <person name="Wood J."/>
            <person name="Clifton S.W."/>
            <person name="Rogers J."/>
            <person name="Van den Ackerveken G."/>
            <person name="Jones J.D."/>
            <person name="McDowell J.M."/>
            <person name="Beynon J."/>
            <person name="Tyler B.M."/>
        </authorList>
    </citation>
    <scope>NUCLEOTIDE SEQUENCE [LARGE SCALE GENOMIC DNA]</scope>
    <source>
        <strain evidence="2">Emoy2</strain>
    </source>
</reference>
<dbReference type="EMBL" id="JH598455">
    <property type="status" value="NOT_ANNOTATED_CDS"/>
    <property type="molecule type" value="Genomic_DNA"/>
</dbReference>
<organism evidence="1 2">
    <name type="scientific">Hyaloperonospora arabidopsidis (strain Emoy2)</name>
    <name type="common">Downy mildew agent</name>
    <name type="synonym">Peronospora arabidopsidis</name>
    <dbReference type="NCBI Taxonomy" id="559515"/>
    <lineage>
        <taxon>Eukaryota</taxon>
        <taxon>Sar</taxon>
        <taxon>Stramenopiles</taxon>
        <taxon>Oomycota</taxon>
        <taxon>Peronosporomycetes</taxon>
        <taxon>Peronosporales</taxon>
        <taxon>Peronosporaceae</taxon>
        <taxon>Hyaloperonospora</taxon>
    </lineage>
</organism>